<feature type="compositionally biased region" description="Low complexity" evidence="2">
    <location>
        <begin position="464"/>
        <end position="486"/>
    </location>
</feature>
<feature type="compositionally biased region" description="Acidic residues" evidence="2">
    <location>
        <begin position="673"/>
        <end position="684"/>
    </location>
</feature>
<gene>
    <name evidence="3" type="ORF">BD626DRAFT_491611</name>
</gene>
<feature type="compositionally biased region" description="Low complexity" evidence="2">
    <location>
        <begin position="577"/>
        <end position="589"/>
    </location>
</feature>
<feature type="compositionally biased region" description="Acidic residues" evidence="2">
    <location>
        <begin position="657"/>
        <end position="666"/>
    </location>
</feature>
<keyword evidence="1" id="KW-0175">Coiled coil</keyword>
<feature type="coiled-coil region" evidence="1">
    <location>
        <begin position="182"/>
        <end position="216"/>
    </location>
</feature>
<sequence length="744" mass="79597">MLSFASGTLPPLSALAPSIWTATATVFALLFLCTRWSRLRALWREARTTYATTRDALFRAYPVHDDTWRAAALASARAEYTRFATELAPTLARLRAARSVEELVAALQTSLDADADAKHPIGKAAADYHDVQPLPFADADLPGALPASLELVAVQAELRRLAGALARANRGRRRTLALERQLYAAAAELERVERDLEDAERELEDASADSRDVKCALFVRDTEIAALRTRVDDLRARERDNRFLLGCYSTDLAAAARAKTRFKARVAELENRVRGLEEQARELEGRLKDADERLKEADERSKGMGMLKAENASLKRRNEGLVGELAVLRQGSGALEEAGTMQKEGALEREVPDDVSRPYSDDAVLPPSPLLESISLAVCDVDCVGPTTSMSVPPSPAEVVDYAPAEVVDNAPASVVDDARTLLDDHATTSAVDDAPTSTVDDAATQTVDAPSCSAAWSPLPVDSTTSSTSSPCSTASSSCLTASSPHATASPPCSRSRPIAMSSGSPTTTFCTPPASSSYTPPALPSCPPPASPPRSPRASSSCSPPATPSALQSSPPPAPLFSPPPALSSSPPPATLFCLSSFPSSLSLPPPPSPLPLRKRQGPLSDTDERDWKRWKGAENVDVEGEVVGVDVGLGEGEGMEIEKGEEIEDRKEEDGEERAEEDEDRIKEDEDRDAEEEDGEKEEQARDDPIQRENVDLDRASSHKPLLCPTITQGDETVASSDGTVVADDPSPRGGQLVTPL</sequence>
<feature type="compositionally biased region" description="Basic and acidic residues" evidence="2">
    <location>
        <begin position="345"/>
        <end position="359"/>
    </location>
</feature>
<accession>A0A550CHU9</accession>
<feature type="compositionally biased region" description="Polar residues" evidence="2">
    <location>
        <begin position="503"/>
        <end position="512"/>
    </location>
</feature>
<reference evidence="3 4" key="1">
    <citation type="journal article" date="2019" name="New Phytol.">
        <title>Comparative genomics reveals unique wood-decay strategies and fruiting body development in the Schizophyllaceae.</title>
        <authorList>
            <person name="Almasi E."/>
            <person name="Sahu N."/>
            <person name="Krizsan K."/>
            <person name="Balint B."/>
            <person name="Kovacs G.M."/>
            <person name="Kiss B."/>
            <person name="Cseklye J."/>
            <person name="Drula E."/>
            <person name="Henrissat B."/>
            <person name="Nagy I."/>
            <person name="Chovatia M."/>
            <person name="Adam C."/>
            <person name="LaButti K."/>
            <person name="Lipzen A."/>
            <person name="Riley R."/>
            <person name="Grigoriev I.V."/>
            <person name="Nagy L.G."/>
        </authorList>
    </citation>
    <scope>NUCLEOTIDE SEQUENCE [LARGE SCALE GENOMIC DNA]</scope>
    <source>
        <strain evidence="3 4">NL-1724</strain>
    </source>
</reference>
<feature type="compositionally biased region" description="Polar residues" evidence="2">
    <location>
        <begin position="713"/>
        <end position="726"/>
    </location>
</feature>
<name>A0A550CHU9_9AGAR</name>
<evidence type="ECO:0000256" key="2">
    <source>
        <dbReference type="SAM" id="MobiDB-lite"/>
    </source>
</evidence>
<dbReference type="OrthoDB" id="10578156at2759"/>
<feature type="compositionally biased region" description="Low complexity" evidence="2">
    <location>
        <begin position="538"/>
        <end position="555"/>
    </location>
</feature>
<comment type="caution">
    <text evidence="3">The sequence shown here is derived from an EMBL/GenBank/DDBJ whole genome shotgun (WGS) entry which is preliminary data.</text>
</comment>
<feature type="compositionally biased region" description="Low complexity" evidence="2">
    <location>
        <begin position="513"/>
        <end position="522"/>
    </location>
</feature>
<feature type="compositionally biased region" description="Basic and acidic residues" evidence="2">
    <location>
        <begin position="643"/>
        <end position="656"/>
    </location>
</feature>
<keyword evidence="4" id="KW-1185">Reference proteome</keyword>
<evidence type="ECO:0000313" key="4">
    <source>
        <dbReference type="Proteomes" id="UP000320762"/>
    </source>
</evidence>
<feature type="compositionally biased region" description="Basic and acidic residues" evidence="2">
    <location>
        <begin position="685"/>
        <end position="704"/>
    </location>
</feature>
<feature type="coiled-coil region" evidence="1">
    <location>
        <begin position="252"/>
        <end position="300"/>
    </location>
</feature>
<feature type="region of interest" description="Disordered" evidence="2">
    <location>
        <begin position="453"/>
        <end position="744"/>
    </location>
</feature>
<feature type="compositionally biased region" description="Pro residues" evidence="2">
    <location>
        <begin position="556"/>
        <end position="576"/>
    </location>
</feature>
<dbReference type="Gene3D" id="1.10.287.1490">
    <property type="match status" value="1"/>
</dbReference>
<feature type="compositionally biased region" description="Basic and acidic residues" evidence="2">
    <location>
        <begin position="612"/>
        <end position="621"/>
    </location>
</feature>
<protein>
    <submittedName>
        <fullName evidence="3">Uncharacterized protein</fullName>
    </submittedName>
</protein>
<feature type="region of interest" description="Disordered" evidence="2">
    <location>
        <begin position="337"/>
        <end position="359"/>
    </location>
</feature>
<feature type="compositionally biased region" description="Pro residues" evidence="2">
    <location>
        <begin position="523"/>
        <end position="537"/>
    </location>
</feature>
<organism evidence="3 4">
    <name type="scientific">Schizophyllum amplum</name>
    <dbReference type="NCBI Taxonomy" id="97359"/>
    <lineage>
        <taxon>Eukaryota</taxon>
        <taxon>Fungi</taxon>
        <taxon>Dikarya</taxon>
        <taxon>Basidiomycota</taxon>
        <taxon>Agaricomycotina</taxon>
        <taxon>Agaricomycetes</taxon>
        <taxon>Agaricomycetidae</taxon>
        <taxon>Agaricales</taxon>
        <taxon>Schizophyllaceae</taxon>
        <taxon>Schizophyllum</taxon>
    </lineage>
</organism>
<dbReference type="Proteomes" id="UP000320762">
    <property type="component" value="Unassembled WGS sequence"/>
</dbReference>
<evidence type="ECO:0000256" key="1">
    <source>
        <dbReference type="SAM" id="Coils"/>
    </source>
</evidence>
<evidence type="ECO:0000313" key="3">
    <source>
        <dbReference type="EMBL" id="TRM64380.1"/>
    </source>
</evidence>
<dbReference type="AlphaFoldDB" id="A0A550CHU9"/>
<dbReference type="EMBL" id="VDMD01000007">
    <property type="protein sequence ID" value="TRM64380.1"/>
    <property type="molecule type" value="Genomic_DNA"/>
</dbReference>
<proteinExistence type="predicted"/>